<feature type="compositionally biased region" description="Acidic residues" evidence="1">
    <location>
        <begin position="100"/>
        <end position="122"/>
    </location>
</feature>
<evidence type="ECO:0000313" key="3">
    <source>
        <dbReference type="EMBL" id="TFY51733.1"/>
    </source>
</evidence>
<sequence length="122" mass="13406">AVIFDAVALVLTWLSIKRVTHAAGDAAGPESRHHDRSAAGLGTMTVILMQDMYFGMTSILLCRLMLDLRQTNSKDFRDGTYISHTLTAMVFEGPIRQEGIEDQEDSFGSEDIDGADDEVETP</sequence>
<dbReference type="EMBL" id="SEKV01001117">
    <property type="protein sequence ID" value="TFY51733.1"/>
    <property type="molecule type" value="Genomic_DNA"/>
</dbReference>
<feature type="signal peptide" evidence="2">
    <location>
        <begin position="1"/>
        <end position="22"/>
    </location>
</feature>
<accession>A0A4Y9XQT3</accession>
<feature type="chain" id="PRO_5021255487" evidence="2">
    <location>
        <begin position="23"/>
        <end position="122"/>
    </location>
</feature>
<feature type="non-terminal residue" evidence="3">
    <location>
        <position position="1"/>
    </location>
</feature>
<reference evidence="3 4" key="1">
    <citation type="submission" date="2019-01" db="EMBL/GenBank/DDBJ databases">
        <title>Genome sequencing of the rare red list fungi Fomitopsis rosea.</title>
        <authorList>
            <person name="Buettner E."/>
            <person name="Kellner H."/>
        </authorList>
    </citation>
    <scope>NUCLEOTIDE SEQUENCE [LARGE SCALE GENOMIC DNA]</scope>
    <source>
        <strain evidence="3 4">DSM 105464</strain>
    </source>
</reference>
<organism evidence="3 4">
    <name type="scientific">Rhodofomes roseus</name>
    <dbReference type="NCBI Taxonomy" id="34475"/>
    <lineage>
        <taxon>Eukaryota</taxon>
        <taxon>Fungi</taxon>
        <taxon>Dikarya</taxon>
        <taxon>Basidiomycota</taxon>
        <taxon>Agaricomycotina</taxon>
        <taxon>Agaricomycetes</taxon>
        <taxon>Polyporales</taxon>
        <taxon>Rhodofomes</taxon>
    </lineage>
</organism>
<name>A0A4Y9XQT3_9APHY</name>
<protein>
    <submittedName>
        <fullName evidence="3">Uncharacterized protein</fullName>
    </submittedName>
</protein>
<keyword evidence="2" id="KW-0732">Signal</keyword>
<proteinExistence type="predicted"/>
<evidence type="ECO:0000313" key="4">
    <source>
        <dbReference type="Proteomes" id="UP000298390"/>
    </source>
</evidence>
<comment type="caution">
    <text evidence="3">The sequence shown here is derived from an EMBL/GenBank/DDBJ whole genome shotgun (WGS) entry which is preliminary data.</text>
</comment>
<feature type="region of interest" description="Disordered" evidence="1">
    <location>
        <begin position="99"/>
        <end position="122"/>
    </location>
</feature>
<dbReference type="Proteomes" id="UP000298390">
    <property type="component" value="Unassembled WGS sequence"/>
</dbReference>
<dbReference type="AlphaFoldDB" id="A0A4Y9XQT3"/>
<evidence type="ECO:0000256" key="1">
    <source>
        <dbReference type="SAM" id="MobiDB-lite"/>
    </source>
</evidence>
<evidence type="ECO:0000256" key="2">
    <source>
        <dbReference type="SAM" id="SignalP"/>
    </source>
</evidence>
<gene>
    <name evidence="3" type="ORF">EVJ58_g10410</name>
</gene>